<name>A0ACC3C625_PYRYE</name>
<reference evidence="1" key="1">
    <citation type="submission" date="2019-11" db="EMBL/GenBank/DDBJ databases">
        <title>Nori genome reveals adaptations in red seaweeds to the harsh intertidal environment.</title>
        <authorList>
            <person name="Wang D."/>
            <person name="Mao Y."/>
        </authorList>
    </citation>
    <scope>NUCLEOTIDE SEQUENCE</scope>
    <source>
        <tissue evidence="1">Gametophyte</tissue>
    </source>
</reference>
<protein>
    <submittedName>
        <fullName evidence="1">Uncharacterized protein</fullName>
    </submittedName>
</protein>
<organism evidence="1 2">
    <name type="scientific">Pyropia yezoensis</name>
    <name type="common">Susabi-nori</name>
    <name type="synonym">Porphyra yezoensis</name>
    <dbReference type="NCBI Taxonomy" id="2788"/>
    <lineage>
        <taxon>Eukaryota</taxon>
        <taxon>Rhodophyta</taxon>
        <taxon>Bangiophyceae</taxon>
        <taxon>Bangiales</taxon>
        <taxon>Bangiaceae</taxon>
        <taxon>Pyropia</taxon>
    </lineage>
</organism>
<keyword evidence="2" id="KW-1185">Reference proteome</keyword>
<evidence type="ECO:0000313" key="2">
    <source>
        <dbReference type="Proteomes" id="UP000798662"/>
    </source>
</evidence>
<dbReference type="Proteomes" id="UP000798662">
    <property type="component" value="Chromosome 2"/>
</dbReference>
<gene>
    <name evidence="1" type="ORF">I4F81_007752</name>
</gene>
<dbReference type="EMBL" id="CM020619">
    <property type="protein sequence ID" value="KAK1865218.1"/>
    <property type="molecule type" value="Genomic_DNA"/>
</dbReference>
<evidence type="ECO:0000313" key="1">
    <source>
        <dbReference type="EMBL" id="KAK1865218.1"/>
    </source>
</evidence>
<comment type="caution">
    <text evidence="1">The sequence shown here is derived from an EMBL/GenBank/DDBJ whole genome shotgun (WGS) entry which is preliminary data.</text>
</comment>
<accession>A0ACC3C625</accession>
<sequence length="143" mass="15646">MPKASVAGVDGDVIRAGDSAEHDIRAEREQKAFFNMDGAVCVAQNSGSYYLLVYGVNRESSMSLNYVLVVPVHAFDLFAISMVSTRGYLMELNANQALFKKKLQFQVQVEISEKLFLRFVVCETGAAMVANGSSSEEASCCQK</sequence>
<proteinExistence type="predicted"/>